<name>A0A1H9H555_9BACT</name>
<gene>
    <name evidence="5" type="ORF">SAMN05444359_11218</name>
</gene>
<evidence type="ECO:0000256" key="1">
    <source>
        <dbReference type="ARBA" id="ARBA00023015"/>
    </source>
</evidence>
<evidence type="ECO:0000313" key="5">
    <source>
        <dbReference type="EMBL" id="SEQ57357.1"/>
    </source>
</evidence>
<dbReference type="PROSITE" id="PS50987">
    <property type="entry name" value="HTH_ARSR_2"/>
    <property type="match status" value="1"/>
</dbReference>
<dbReference type="PANTHER" id="PTHR43132:SF2">
    <property type="entry name" value="ARSENICAL RESISTANCE OPERON REPRESSOR ARSR-RELATED"/>
    <property type="match status" value="1"/>
</dbReference>
<feature type="domain" description="HTH arsR-type" evidence="4">
    <location>
        <begin position="29"/>
        <end position="124"/>
    </location>
</feature>
<dbReference type="RefSeq" id="WP_090168682.1">
    <property type="nucleotide sequence ID" value="NZ_FOFB01000012.1"/>
</dbReference>
<dbReference type="PANTHER" id="PTHR43132">
    <property type="entry name" value="ARSENICAL RESISTANCE OPERON REPRESSOR ARSR-RELATED"/>
    <property type="match status" value="1"/>
</dbReference>
<keyword evidence="6" id="KW-1185">Reference proteome</keyword>
<dbReference type="AlphaFoldDB" id="A0A1H9H555"/>
<dbReference type="FunCoup" id="A0A1H9H555">
    <property type="interactions" value="320"/>
</dbReference>
<protein>
    <submittedName>
        <fullName evidence="5">Transcriptional regulator, ArsR family</fullName>
    </submittedName>
</protein>
<dbReference type="EMBL" id="FOFB01000012">
    <property type="protein sequence ID" value="SEQ57357.1"/>
    <property type="molecule type" value="Genomic_DNA"/>
</dbReference>
<dbReference type="Gene3D" id="1.10.10.10">
    <property type="entry name" value="Winged helix-like DNA-binding domain superfamily/Winged helix DNA-binding domain"/>
    <property type="match status" value="1"/>
</dbReference>
<evidence type="ECO:0000313" key="6">
    <source>
        <dbReference type="Proteomes" id="UP000199021"/>
    </source>
</evidence>
<dbReference type="GO" id="GO:0003677">
    <property type="term" value="F:DNA binding"/>
    <property type="evidence" value="ECO:0007669"/>
    <property type="project" value="UniProtKB-KW"/>
</dbReference>
<accession>A0A1H9H555</accession>
<dbReference type="PRINTS" id="PR00778">
    <property type="entry name" value="HTHARSR"/>
</dbReference>
<dbReference type="CDD" id="cd00090">
    <property type="entry name" value="HTH_ARSR"/>
    <property type="match status" value="1"/>
</dbReference>
<keyword evidence="2" id="KW-0238">DNA-binding</keyword>
<reference evidence="6" key="1">
    <citation type="submission" date="2016-10" db="EMBL/GenBank/DDBJ databases">
        <authorList>
            <person name="Varghese N."/>
            <person name="Submissions S."/>
        </authorList>
    </citation>
    <scope>NUCLEOTIDE SEQUENCE [LARGE SCALE GENOMIC DNA]</scope>
    <source>
        <strain evidence="6">DSM 24740</strain>
    </source>
</reference>
<proteinExistence type="predicted"/>
<dbReference type="InterPro" id="IPR011991">
    <property type="entry name" value="ArsR-like_HTH"/>
</dbReference>
<dbReference type="SMART" id="SM00418">
    <property type="entry name" value="HTH_ARSR"/>
    <property type="match status" value="1"/>
</dbReference>
<dbReference type="InterPro" id="IPR036390">
    <property type="entry name" value="WH_DNA-bd_sf"/>
</dbReference>
<dbReference type="InterPro" id="IPR001845">
    <property type="entry name" value="HTH_ArsR_DNA-bd_dom"/>
</dbReference>
<dbReference type="GO" id="GO:0003700">
    <property type="term" value="F:DNA-binding transcription factor activity"/>
    <property type="evidence" value="ECO:0007669"/>
    <property type="project" value="InterPro"/>
</dbReference>
<evidence type="ECO:0000256" key="3">
    <source>
        <dbReference type="ARBA" id="ARBA00023163"/>
    </source>
</evidence>
<evidence type="ECO:0000259" key="4">
    <source>
        <dbReference type="PROSITE" id="PS50987"/>
    </source>
</evidence>
<dbReference type="Proteomes" id="UP000199021">
    <property type="component" value="Unassembled WGS sequence"/>
</dbReference>
<dbReference type="STRING" id="478744.SAMN05444359_11218"/>
<dbReference type="InterPro" id="IPR051011">
    <property type="entry name" value="Metal_resp_trans_reg"/>
</dbReference>
<dbReference type="InterPro" id="IPR036388">
    <property type="entry name" value="WH-like_DNA-bd_sf"/>
</dbReference>
<dbReference type="InParanoid" id="A0A1H9H555"/>
<keyword evidence="3" id="KW-0804">Transcription</keyword>
<sequence length="125" mass="13695">MRSSNSSKACVRTLRDGDQIRRCKNLIACDQNTLASAATTFTVCASPVRLAIMKLLEAEGELCVCDLAEILELSVPGVSQQLRKLKDAGAVTSRRAGNTIYHSRVPEFRQRLVQSTDLLAETQTI</sequence>
<dbReference type="SUPFAM" id="SSF46785">
    <property type="entry name" value="Winged helix' DNA-binding domain"/>
    <property type="match status" value="1"/>
</dbReference>
<keyword evidence="1" id="KW-0805">Transcription regulation</keyword>
<dbReference type="OrthoDB" id="9794330at2"/>
<dbReference type="Pfam" id="PF01022">
    <property type="entry name" value="HTH_5"/>
    <property type="match status" value="1"/>
</dbReference>
<evidence type="ECO:0000256" key="2">
    <source>
        <dbReference type="ARBA" id="ARBA00023125"/>
    </source>
</evidence>
<dbReference type="NCBIfam" id="NF033788">
    <property type="entry name" value="HTH_metalloreg"/>
    <property type="match status" value="1"/>
</dbReference>
<organism evidence="5 6">
    <name type="scientific">Neolewinella agarilytica</name>
    <dbReference type="NCBI Taxonomy" id="478744"/>
    <lineage>
        <taxon>Bacteria</taxon>
        <taxon>Pseudomonadati</taxon>
        <taxon>Bacteroidota</taxon>
        <taxon>Saprospiria</taxon>
        <taxon>Saprospirales</taxon>
        <taxon>Lewinellaceae</taxon>
        <taxon>Neolewinella</taxon>
    </lineage>
</organism>